<dbReference type="GO" id="GO:0022857">
    <property type="term" value="F:transmembrane transporter activity"/>
    <property type="evidence" value="ECO:0007669"/>
    <property type="project" value="InterPro"/>
</dbReference>
<keyword evidence="2 5" id="KW-0812">Transmembrane</keyword>
<feature type="transmembrane region" description="Helical" evidence="5">
    <location>
        <begin position="145"/>
        <end position="164"/>
    </location>
</feature>
<dbReference type="OrthoDB" id="2585655at2759"/>
<evidence type="ECO:0000256" key="4">
    <source>
        <dbReference type="ARBA" id="ARBA00023136"/>
    </source>
</evidence>
<keyword evidence="8" id="KW-1185">Reference proteome</keyword>
<name>A0A2C5Z327_9HYPO</name>
<dbReference type="AlphaFoldDB" id="A0A2C5Z327"/>
<dbReference type="SUPFAM" id="SSF103473">
    <property type="entry name" value="MFS general substrate transporter"/>
    <property type="match status" value="1"/>
</dbReference>
<evidence type="ECO:0000256" key="3">
    <source>
        <dbReference type="ARBA" id="ARBA00022989"/>
    </source>
</evidence>
<feature type="transmembrane region" description="Helical" evidence="5">
    <location>
        <begin position="296"/>
        <end position="317"/>
    </location>
</feature>
<evidence type="ECO:0000313" key="7">
    <source>
        <dbReference type="EMBL" id="PHH74092.1"/>
    </source>
</evidence>
<dbReference type="Gene3D" id="1.20.1250.20">
    <property type="entry name" value="MFS general substrate transporter like domains"/>
    <property type="match status" value="1"/>
</dbReference>
<reference evidence="7 8" key="1">
    <citation type="submission" date="2017-06" db="EMBL/GenBank/DDBJ databases">
        <title>Ant-infecting Ophiocordyceps genomes reveal a high diversity of potential behavioral manipulation genes and a possible major role for enterotoxins.</title>
        <authorList>
            <person name="De Bekker C."/>
            <person name="Evans H.C."/>
            <person name="Brachmann A."/>
            <person name="Hughes D.P."/>
        </authorList>
    </citation>
    <scope>NUCLEOTIDE SEQUENCE [LARGE SCALE GENOMIC DNA]</scope>
    <source>
        <strain evidence="7 8">1348a</strain>
    </source>
</reference>
<feature type="transmembrane region" description="Helical" evidence="5">
    <location>
        <begin position="254"/>
        <end position="275"/>
    </location>
</feature>
<feature type="transmembrane region" description="Helical" evidence="5">
    <location>
        <begin position="85"/>
        <end position="108"/>
    </location>
</feature>
<keyword evidence="4 5" id="KW-0472">Membrane</keyword>
<dbReference type="PROSITE" id="PS50850">
    <property type="entry name" value="MFS"/>
    <property type="match status" value="1"/>
</dbReference>
<protein>
    <recommendedName>
        <fullName evidence="6">Major facilitator superfamily (MFS) profile domain-containing protein</fullName>
    </recommendedName>
</protein>
<evidence type="ECO:0000256" key="2">
    <source>
        <dbReference type="ARBA" id="ARBA00022692"/>
    </source>
</evidence>
<feature type="transmembrane region" description="Helical" evidence="5">
    <location>
        <begin position="57"/>
        <end position="79"/>
    </location>
</feature>
<dbReference type="GO" id="GO:0005886">
    <property type="term" value="C:plasma membrane"/>
    <property type="evidence" value="ECO:0007669"/>
    <property type="project" value="TreeGrafter"/>
</dbReference>
<evidence type="ECO:0000256" key="1">
    <source>
        <dbReference type="ARBA" id="ARBA00004141"/>
    </source>
</evidence>
<comment type="subcellular location">
    <subcellularLocation>
        <location evidence="1">Membrane</location>
        <topology evidence="1">Multi-pass membrane protein</topology>
    </subcellularLocation>
</comment>
<feature type="transmembrane region" description="Helical" evidence="5">
    <location>
        <begin position="210"/>
        <end position="234"/>
    </location>
</feature>
<dbReference type="PANTHER" id="PTHR23502:SF2">
    <property type="entry name" value="TRANSPORTER, PUTATIVE (AFU_ORTHOLOGUE AFUA_2G08910)-RELATED"/>
    <property type="match status" value="1"/>
</dbReference>
<proteinExistence type="predicted"/>
<feature type="domain" description="Major facilitator superfamily (MFS) profile" evidence="6">
    <location>
        <begin position="1"/>
        <end position="416"/>
    </location>
</feature>
<dbReference type="EMBL" id="NJEU01000455">
    <property type="protein sequence ID" value="PHH74092.1"/>
    <property type="molecule type" value="Genomic_DNA"/>
</dbReference>
<feature type="transmembrane region" description="Helical" evidence="5">
    <location>
        <begin position="392"/>
        <end position="413"/>
    </location>
</feature>
<organism evidence="7 8">
    <name type="scientific">Ophiocordyceps australis</name>
    <dbReference type="NCBI Taxonomy" id="1399860"/>
    <lineage>
        <taxon>Eukaryota</taxon>
        <taxon>Fungi</taxon>
        <taxon>Dikarya</taxon>
        <taxon>Ascomycota</taxon>
        <taxon>Pezizomycotina</taxon>
        <taxon>Sordariomycetes</taxon>
        <taxon>Hypocreomycetidae</taxon>
        <taxon>Hypocreales</taxon>
        <taxon>Ophiocordycipitaceae</taxon>
        <taxon>Ophiocordyceps</taxon>
    </lineage>
</organism>
<evidence type="ECO:0000313" key="8">
    <source>
        <dbReference type="Proteomes" id="UP000224854"/>
    </source>
</evidence>
<gene>
    <name evidence="7" type="ORF">CDD82_5112</name>
</gene>
<dbReference type="InterPro" id="IPR020846">
    <property type="entry name" value="MFS_dom"/>
</dbReference>
<evidence type="ECO:0000259" key="6">
    <source>
        <dbReference type="PROSITE" id="PS50850"/>
    </source>
</evidence>
<comment type="caution">
    <text evidence="7">The sequence shown here is derived from an EMBL/GenBank/DDBJ whole genome shotgun (WGS) entry which is preliminary data.</text>
</comment>
<feature type="transmembrane region" description="Helical" evidence="5">
    <location>
        <begin position="27"/>
        <end position="45"/>
    </location>
</feature>
<dbReference type="InterPro" id="IPR036259">
    <property type="entry name" value="MFS_trans_sf"/>
</dbReference>
<dbReference type="Proteomes" id="UP000224854">
    <property type="component" value="Unassembled WGS sequence"/>
</dbReference>
<evidence type="ECO:0000256" key="5">
    <source>
        <dbReference type="SAM" id="Phobius"/>
    </source>
</evidence>
<dbReference type="InterPro" id="IPR011701">
    <property type="entry name" value="MFS"/>
</dbReference>
<accession>A0A2C5Z327</accession>
<dbReference type="Pfam" id="PF07690">
    <property type="entry name" value="MFS_1"/>
    <property type="match status" value="1"/>
</dbReference>
<sequence length="428" mass="47379">MFGFTAASIQCAFVDIAADLHVSVQRASYLVSLFIAILGGAPLFWRPLSHTYGRRPVFLLSIIGTLAGNIGCAVSHSFATMALCRAIAAFFISPAGSLGGAVVSELFFRRERGRYMGVWMMMVMLGVPISPLIFGFVAQRVGYRWIYWILAMANAAHLIVYFLFGAETRYDAETASLRPRRVGFWRSLLDFHQISPQRPRLIDFVQPFKFSMSACVALASAAHAMIFLWASIMVSLETPQIFPEKFNLNTQQVGMQNIAIVIGTLLGEQLGGFASDKWMLYRERRIAKQPQAEFRLWLSYPGFALSICGVVVYLVQLGKASNKWNVTPLIGSGIASAGNQIVSAVLVTYAIDCYPLEASSVSVFVNFVRQTWGFIGPFWFPQMIEKIGFNNSAIVASVMMLAVSVLPTVLLQFKGYSWRPQSKVAAYG</sequence>
<feature type="transmembrane region" description="Helical" evidence="5">
    <location>
        <begin position="115"/>
        <end position="139"/>
    </location>
</feature>
<keyword evidence="3 5" id="KW-1133">Transmembrane helix</keyword>
<dbReference type="PANTHER" id="PTHR23502">
    <property type="entry name" value="MAJOR FACILITATOR SUPERFAMILY"/>
    <property type="match status" value="1"/>
</dbReference>